<dbReference type="InterPro" id="IPR002355">
    <property type="entry name" value="Cu_oxidase_Cu_BS"/>
</dbReference>
<evidence type="ECO:0000256" key="8">
    <source>
        <dbReference type="ARBA" id="ARBA00022692"/>
    </source>
</evidence>
<evidence type="ECO:0000256" key="23">
    <source>
        <dbReference type="ARBA" id="ARBA00065139"/>
    </source>
</evidence>
<dbReference type="PANTHER" id="PTHR11709">
    <property type="entry name" value="MULTI-COPPER OXIDASE"/>
    <property type="match status" value="1"/>
</dbReference>
<keyword evidence="15" id="KW-0408">Iron</keyword>
<evidence type="ECO:0000256" key="17">
    <source>
        <dbReference type="ARBA" id="ARBA00023136"/>
    </source>
</evidence>
<dbReference type="GO" id="GO:0006826">
    <property type="term" value="P:iron ion transport"/>
    <property type="evidence" value="ECO:0007669"/>
    <property type="project" value="UniProtKB-KW"/>
</dbReference>
<dbReference type="FunFam" id="2.60.40.420:FF:000033">
    <property type="entry name" value="Ceruloplasmin"/>
    <property type="match status" value="1"/>
</dbReference>
<keyword evidence="9" id="KW-0479">Metal-binding</keyword>
<proteinExistence type="inferred from homology"/>
<reference evidence="29 30" key="1">
    <citation type="submission" date="2019-01" db="EMBL/GenBank/DDBJ databases">
        <title>Draft Genome and Complete Hox-Cluster Characterization of the Sterlet Sturgeon (Acipenser ruthenus).</title>
        <authorList>
            <person name="Wei Q."/>
        </authorList>
    </citation>
    <scope>NUCLEOTIDE SEQUENCE [LARGE SCALE GENOMIC DNA]</scope>
    <source>
        <strain evidence="29">WHYD16114868_AA</strain>
        <tissue evidence="29">Blood</tissue>
    </source>
</reference>
<keyword evidence="19" id="KW-0325">Glycoprotein</keyword>
<dbReference type="AlphaFoldDB" id="A0A444TWV8"/>
<dbReference type="FunFam" id="2.60.40.420:FF:000015">
    <property type="entry name" value="Ceruloplasmin"/>
    <property type="match status" value="1"/>
</dbReference>
<evidence type="ECO:0000256" key="12">
    <source>
        <dbReference type="ARBA" id="ARBA00022837"/>
    </source>
</evidence>
<feature type="domain" description="Plastocyanin-like" evidence="28">
    <location>
        <begin position="450"/>
        <end position="526"/>
    </location>
</feature>
<keyword evidence="17 25" id="KW-0472">Membrane</keyword>
<evidence type="ECO:0000256" key="14">
    <source>
        <dbReference type="ARBA" id="ARBA00023002"/>
    </source>
</evidence>
<comment type="subcellular location">
    <subcellularLocation>
        <location evidence="20">Basolateral cell membrane</location>
        <topology evidence="20">Single-pass type I membrane protein</topology>
    </subcellularLocation>
</comment>
<comment type="similarity">
    <text evidence="2">Belongs to the multicopper oxidase family.</text>
</comment>
<evidence type="ECO:0000256" key="19">
    <source>
        <dbReference type="ARBA" id="ARBA00023180"/>
    </source>
</evidence>
<dbReference type="InterPro" id="IPR048236">
    <property type="entry name" value="Ceruloplasmin-like_CuRO_5"/>
</dbReference>
<evidence type="ECO:0000256" key="22">
    <source>
        <dbReference type="ARBA" id="ARBA00054029"/>
    </source>
</evidence>
<evidence type="ECO:0000256" key="16">
    <source>
        <dbReference type="ARBA" id="ARBA00023065"/>
    </source>
</evidence>
<gene>
    <name evidence="29" type="ORF">EOD39_3013</name>
</gene>
<keyword evidence="14" id="KW-0560">Oxidoreductase</keyword>
<feature type="chain" id="PRO_5019225598" description="Hephaestin" evidence="26">
    <location>
        <begin position="21"/>
        <end position="1108"/>
    </location>
</feature>
<evidence type="ECO:0000256" key="18">
    <source>
        <dbReference type="ARBA" id="ARBA00023157"/>
    </source>
</evidence>
<dbReference type="InterPro" id="IPR011706">
    <property type="entry name" value="Cu-oxidase_C"/>
</dbReference>
<dbReference type="Pfam" id="PF07732">
    <property type="entry name" value="Cu-oxidase_3"/>
    <property type="match status" value="3"/>
</dbReference>
<keyword evidence="16" id="KW-0406">Ion transport</keyword>
<keyword evidence="18" id="KW-1015">Disulfide bond</keyword>
<evidence type="ECO:0000256" key="9">
    <source>
        <dbReference type="ARBA" id="ARBA00022723"/>
    </source>
</evidence>
<keyword evidence="11" id="KW-0677">Repeat</keyword>
<evidence type="ECO:0000256" key="2">
    <source>
        <dbReference type="ARBA" id="ARBA00010609"/>
    </source>
</evidence>
<accession>A0A444TWV8</accession>
<keyword evidence="4" id="KW-0813">Transport</keyword>
<evidence type="ECO:0000256" key="25">
    <source>
        <dbReference type="SAM" id="Phobius"/>
    </source>
</evidence>
<feature type="signal peptide" evidence="26">
    <location>
        <begin position="1"/>
        <end position="20"/>
    </location>
</feature>
<dbReference type="Pfam" id="PF07731">
    <property type="entry name" value="Cu-oxidase_2"/>
    <property type="match status" value="1"/>
</dbReference>
<evidence type="ECO:0000256" key="24">
    <source>
        <dbReference type="ARBA" id="ARBA00068243"/>
    </source>
</evidence>
<sequence>MKNLNIFLLSFYFAAGTVWAANREYYIGIEEIEWDYAPKKINLILNKSLSEDEHAATFLQRGTDRIGSVYKKAVYKQYTNSSYREEVIKPNWMGYLGPLIAAEEGDTIIIHLKNFASRPYSLHSHGVKYTKEHEGAFYPDNTSQDQKNDDHVYPGQNYTYVWEVSTDHAPAKDDTNCLTRVYHSHVDGPKDVASGLIGPLITCKKGSLDIYGDSEAEYIYTLLFSVADENLSWYLDENIQTYCSAPPDTVDKSNEDFKESNKMHAINGFVYGNLPGLLMCAGSKIHWHLFGMGNEVDIHSVYFSGQMLTDRTHHVDTISLFPATFVNAVMVPHNLGKWLLSCQVNDHVQAGMQAFFEVKTCFPPVHRARPRGAQREYYIAAEEVIWDYGPSGINHFSGDSLTTDSDSRPFFEKGPHRIGGKYKKAVYTEYTDKTFTTRKQRTEEERHLGLLGPVIKAEVGDTIHVTFFNKATHPFSIQPHGVEFNKYNEGAFYNSVPEGHVTPSSASHVLPGSNFTYEWTVPEDGGPVSDDPDCLNWLYYSAVDSVKDTSSGLVGPLLVCRRGSLRSGKQKNVDKEFHLLATVSDENLSWYLEDNIKMFAGKPSEVNVDDEDFQESNKMHSINGYMYGSLSGLNMCKGDKVSWHLNGIGSEVDIHGIFFSGNTFITKGTRRDAVNLFPHISQTVIMEPDSIGEHGVVCRTTDHFTGGMKQHYKVEKCHWWNTKLDLFTLHEKKFYIAAVEMEWDYSPNRTWEDEMHQFNGESPGNAFISKEDKFIGSKYKKVVYREYSDETFTTPKERGEDEEHLDILGPIIHASVGDKVKIVFKNTASRPYSIHAHGVKTDSAKIHKTEPGETHTYTWSIPKRSGPSQGESECTVWAYFSTVDVVKDMYSGLIGPLVTCRKSILRMIGLKKQLQEFVLLFLIFDENKSWFLDENIKAYVSNPEKVIKEDNDFIESNKMHAINGKMFGNLHGLTMHVGEKVYWYLMGMGNEVDIHTAHFHGHSFDYKLSGTHRADVFDLFPATFQTVEMQPLYPGTWLLHCHVSDHMHAGMETTYTVLEKEGESENREVSCTIIAMQHHGLFRINVILTIFSCAVYFIVVLFYNKYFQ</sequence>
<dbReference type="FunFam" id="2.60.40.420:FF:000002">
    <property type="entry name" value="Hephaestin like 1"/>
    <property type="match status" value="1"/>
</dbReference>
<evidence type="ECO:0000256" key="26">
    <source>
        <dbReference type="SAM" id="SignalP"/>
    </source>
</evidence>
<evidence type="ECO:0000256" key="13">
    <source>
        <dbReference type="ARBA" id="ARBA00022989"/>
    </source>
</evidence>
<keyword evidence="12" id="KW-0106">Calcium</keyword>
<evidence type="ECO:0000259" key="27">
    <source>
        <dbReference type="Pfam" id="PF07731"/>
    </source>
</evidence>
<dbReference type="EMBL" id="SCEB01215837">
    <property type="protein sequence ID" value="RXM27423.1"/>
    <property type="molecule type" value="Genomic_DNA"/>
</dbReference>
<evidence type="ECO:0000256" key="3">
    <source>
        <dbReference type="ARBA" id="ARBA00013107"/>
    </source>
</evidence>
<evidence type="ECO:0000256" key="10">
    <source>
        <dbReference type="ARBA" id="ARBA00022729"/>
    </source>
</evidence>
<keyword evidence="5" id="KW-1003">Cell membrane</keyword>
<dbReference type="Gene3D" id="2.60.40.420">
    <property type="entry name" value="Cupredoxins - blue copper proteins"/>
    <property type="match status" value="4"/>
</dbReference>
<evidence type="ECO:0000256" key="20">
    <source>
        <dbReference type="ARBA" id="ARBA00023768"/>
    </source>
</evidence>
<keyword evidence="30" id="KW-1185">Reference proteome</keyword>
<name>A0A444TWV8_ACIRT</name>
<keyword evidence="13 25" id="KW-1133">Transmembrane helix</keyword>
<keyword evidence="7" id="KW-0597">Phosphoprotein</keyword>
<dbReference type="InterPro" id="IPR011707">
    <property type="entry name" value="Cu-oxidase-like_N"/>
</dbReference>
<dbReference type="InterPro" id="IPR008972">
    <property type="entry name" value="Cupredoxin"/>
</dbReference>
<evidence type="ECO:0000256" key="11">
    <source>
        <dbReference type="ARBA" id="ARBA00022737"/>
    </source>
</evidence>
<dbReference type="PANTHER" id="PTHR11709:SF226">
    <property type="entry name" value="CERULOPLASMIN"/>
    <property type="match status" value="1"/>
</dbReference>
<comment type="function">
    <text evidence="22">Plasma membrane ferroxidase that mediates the extracellular conversion of ferrous/Fe(2+) iron into its ferric/Fe(3+) form. Couples ferroportin which specifically exports ferrous/Fe(2+) iron from cells to transferrin that only binds and shuttles extracellular ferric/Fe(3+) iron throughout the body. By helping iron transfer from cells to blood mainly contributes to dietary iron absorption by the intestinal epithelium and more generally regulates iron levels in the body.</text>
</comment>
<evidence type="ECO:0000259" key="28">
    <source>
        <dbReference type="Pfam" id="PF07732"/>
    </source>
</evidence>
<protein>
    <recommendedName>
        <fullName evidence="24">Hephaestin</fullName>
        <ecNumber evidence="3">1.16.3.1</ecNumber>
    </recommendedName>
</protein>
<dbReference type="SUPFAM" id="SSF49503">
    <property type="entry name" value="Cupredoxins"/>
    <property type="match status" value="6"/>
</dbReference>
<evidence type="ECO:0000256" key="5">
    <source>
        <dbReference type="ARBA" id="ARBA00022475"/>
    </source>
</evidence>
<comment type="catalytic activity">
    <reaction evidence="21">
        <text>4 Fe(2+) + O2 + 4 H(+) = 4 Fe(3+) + 2 H2O</text>
        <dbReference type="Rhea" id="RHEA:11148"/>
        <dbReference type="ChEBI" id="CHEBI:15377"/>
        <dbReference type="ChEBI" id="CHEBI:15378"/>
        <dbReference type="ChEBI" id="CHEBI:15379"/>
        <dbReference type="ChEBI" id="CHEBI:29033"/>
        <dbReference type="ChEBI" id="CHEBI:29034"/>
        <dbReference type="EC" id="1.16.3.1"/>
    </reaction>
    <physiologicalReaction direction="left-to-right" evidence="21">
        <dbReference type="Rhea" id="RHEA:11149"/>
    </physiologicalReaction>
</comment>
<evidence type="ECO:0000256" key="15">
    <source>
        <dbReference type="ARBA" id="ARBA00023004"/>
    </source>
</evidence>
<evidence type="ECO:0000256" key="1">
    <source>
        <dbReference type="ARBA" id="ARBA00001935"/>
    </source>
</evidence>
<evidence type="ECO:0000313" key="29">
    <source>
        <dbReference type="EMBL" id="RXM27423.1"/>
    </source>
</evidence>
<feature type="domain" description="Plastocyanin-like" evidence="28">
    <location>
        <begin position="807"/>
        <end position="898"/>
    </location>
</feature>
<dbReference type="FunFam" id="2.60.40.420:FF:000009">
    <property type="entry name" value="Ceruloplasmin"/>
    <property type="match status" value="1"/>
</dbReference>
<dbReference type="GO" id="GO:0005507">
    <property type="term" value="F:copper ion binding"/>
    <property type="evidence" value="ECO:0007669"/>
    <property type="project" value="InterPro"/>
</dbReference>
<evidence type="ECO:0000256" key="4">
    <source>
        <dbReference type="ARBA" id="ARBA00022448"/>
    </source>
</evidence>
<feature type="domain" description="Plastocyanin-like" evidence="28">
    <location>
        <begin position="85"/>
        <end position="201"/>
    </location>
</feature>
<evidence type="ECO:0000256" key="21">
    <source>
        <dbReference type="ARBA" id="ARBA00048206"/>
    </source>
</evidence>
<keyword evidence="6" id="KW-0410">Iron transport</keyword>
<dbReference type="PROSITE" id="PS00080">
    <property type="entry name" value="MULTICOPPER_OXIDASE2"/>
    <property type="match status" value="1"/>
</dbReference>
<dbReference type="PROSITE" id="PS00079">
    <property type="entry name" value="MULTICOPPER_OXIDASE1"/>
    <property type="match status" value="2"/>
</dbReference>
<dbReference type="InterPro" id="IPR045087">
    <property type="entry name" value="Cu-oxidase_fam"/>
</dbReference>
<dbReference type="InterPro" id="IPR033138">
    <property type="entry name" value="Cu_oxidase_CS"/>
</dbReference>
<dbReference type="EC" id="1.16.3.1" evidence="3"/>
<dbReference type="Proteomes" id="UP000289886">
    <property type="component" value="Unassembled WGS sequence"/>
</dbReference>
<feature type="domain" description="Plastocyanin-like" evidence="27">
    <location>
        <begin position="957"/>
        <end position="1058"/>
    </location>
</feature>
<keyword evidence="8 25" id="KW-0812">Transmembrane</keyword>
<comment type="subunit">
    <text evidence="23">Part of a complex composed of SLC40A1/ferroportin, TF/transferrin and HEPH/hephaestin that transfers iron from cells to transferrin.</text>
</comment>
<evidence type="ECO:0000313" key="30">
    <source>
        <dbReference type="Proteomes" id="UP000289886"/>
    </source>
</evidence>
<evidence type="ECO:0000256" key="7">
    <source>
        <dbReference type="ARBA" id="ARBA00022553"/>
    </source>
</evidence>
<evidence type="ECO:0000256" key="6">
    <source>
        <dbReference type="ARBA" id="ARBA00022496"/>
    </source>
</evidence>
<dbReference type="CDD" id="cd04225">
    <property type="entry name" value="CuRO_5_ceruloplasmin"/>
    <property type="match status" value="1"/>
</dbReference>
<organism evidence="29 30">
    <name type="scientific">Acipenser ruthenus</name>
    <name type="common">Sterlet sturgeon</name>
    <dbReference type="NCBI Taxonomy" id="7906"/>
    <lineage>
        <taxon>Eukaryota</taxon>
        <taxon>Metazoa</taxon>
        <taxon>Chordata</taxon>
        <taxon>Craniata</taxon>
        <taxon>Vertebrata</taxon>
        <taxon>Euteleostomi</taxon>
        <taxon>Actinopterygii</taxon>
        <taxon>Chondrostei</taxon>
        <taxon>Acipenseriformes</taxon>
        <taxon>Acipenseridae</taxon>
        <taxon>Acipenser</taxon>
    </lineage>
</organism>
<comment type="caution">
    <text evidence="29">The sequence shown here is derived from an EMBL/GenBank/DDBJ whole genome shotgun (WGS) entry which is preliminary data.</text>
</comment>
<dbReference type="GO" id="GO:0004322">
    <property type="term" value="F:ferroxidase activity"/>
    <property type="evidence" value="ECO:0007669"/>
    <property type="project" value="UniProtKB-EC"/>
</dbReference>
<keyword evidence="10 26" id="KW-0732">Signal</keyword>
<comment type="cofactor">
    <cofactor evidence="1">
        <name>Cu cation</name>
        <dbReference type="ChEBI" id="CHEBI:23378"/>
    </cofactor>
</comment>
<feature type="transmembrane region" description="Helical" evidence="25">
    <location>
        <begin position="1080"/>
        <end position="1103"/>
    </location>
</feature>
<dbReference type="GO" id="GO:0016323">
    <property type="term" value="C:basolateral plasma membrane"/>
    <property type="evidence" value="ECO:0007669"/>
    <property type="project" value="UniProtKB-SubCell"/>
</dbReference>